<evidence type="ECO:0000256" key="6">
    <source>
        <dbReference type="ARBA" id="ARBA00022694"/>
    </source>
</evidence>
<dbReference type="SMART" id="SM01228">
    <property type="entry name" value="GIDA_assoc_3"/>
    <property type="match status" value="1"/>
</dbReference>
<keyword evidence="7 11" id="KW-0274">FAD</keyword>
<keyword evidence="6 11" id="KW-0819">tRNA processing</keyword>
<dbReference type="InterPro" id="IPR026904">
    <property type="entry name" value="MnmG_C"/>
</dbReference>
<comment type="caution">
    <text evidence="13">The sequence shown here is derived from an EMBL/GenBank/DDBJ whole genome shotgun (WGS) entry which is preliminary data.</text>
</comment>
<dbReference type="AlphaFoldDB" id="A0A7W8HZB0"/>
<dbReference type="PANTHER" id="PTHR11806:SF0">
    <property type="entry name" value="PROTEIN MTO1 HOMOLOG, MITOCHONDRIAL"/>
    <property type="match status" value="1"/>
</dbReference>
<evidence type="ECO:0000256" key="1">
    <source>
        <dbReference type="ARBA" id="ARBA00001974"/>
    </source>
</evidence>
<evidence type="ECO:0000256" key="7">
    <source>
        <dbReference type="ARBA" id="ARBA00022827"/>
    </source>
</evidence>
<dbReference type="InterPro" id="IPR040131">
    <property type="entry name" value="MnmG_N"/>
</dbReference>
<dbReference type="PROSITE" id="PS01280">
    <property type="entry name" value="GIDA_1"/>
    <property type="match status" value="1"/>
</dbReference>
<evidence type="ECO:0000256" key="11">
    <source>
        <dbReference type="HAMAP-Rule" id="MF_00129"/>
    </source>
</evidence>
<evidence type="ECO:0000256" key="8">
    <source>
        <dbReference type="ARBA" id="ARBA00023027"/>
    </source>
</evidence>
<dbReference type="Pfam" id="PF21680">
    <property type="entry name" value="GIDA_C_1st"/>
    <property type="match status" value="1"/>
</dbReference>
<keyword evidence="8 11" id="KW-0520">NAD</keyword>
<dbReference type="GO" id="GO:0002098">
    <property type="term" value="P:tRNA wobble uridine modification"/>
    <property type="evidence" value="ECO:0007669"/>
    <property type="project" value="InterPro"/>
</dbReference>
<keyword evidence="14" id="KW-1185">Reference proteome</keyword>
<dbReference type="Gene3D" id="3.50.50.60">
    <property type="entry name" value="FAD/NAD(P)-binding domain"/>
    <property type="match status" value="2"/>
</dbReference>
<comment type="subcellular location">
    <subcellularLocation>
        <location evidence="11">Cytoplasm</location>
    </subcellularLocation>
</comment>
<dbReference type="InterPro" id="IPR004416">
    <property type="entry name" value="MnmG"/>
</dbReference>
<comment type="cofactor">
    <cofactor evidence="1 11">
        <name>FAD</name>
        <dbReference type="ChEBI" id="CHEBI:57692"/>
    </cofactor>
</comment>
<dbReference type="InterPro" id="IPR002218">
    <property type="entry name" value="MnmG-rel"/>
</dbReference>
<dbReference type="Proteomes" id="UP000566663">
    <property type="component" value="Unassembled WGS sequence"/>
</dbReference>
<comment type="subunit">
    <text evidence="9 11">Homodimer. Heterotetramer of two MnmE and two MnmG subunits.</text>
</comment>
<dbReference type="FunFam" id="1.10.150.570:FF:000001">
    <property type="entry name" value="tRNA uridine 5-carboxymethylaminomethyl modification enzyme MnmG"/>
    <property type="match status" value="1"/>
</dbReference>
<gene>
    <name evidence="11" type="primary">mnmG</name>
    <name evidence="11" type="synonym">gidA</name>
    <name evidence="13" type="ORF">HNQ67_001206</name>
</gene>
<dbReference type="RefSeq" id="WP_246347467.1">
    <property type="nucleotide sequence ID" value="NZ_BAAAFF010000006.1"/>
</dbReference>
<dbReference type="Gene3D" id="1.10.10.1800">
    <property type="entry name" value="tRNA uridine 5-carboxymethylaminomethyl modification enzyme MnmG/GidA"/>
    <property type="match status" value="1"/>
</dbReference>
<dbReference type="Pfam" id="PF01134">
    <property type="entry name" value="GIDA"/>
    <property type="match status" value="1"/>
</dbReference>
<dbReference type="Gene3D" id="1.10.150.570">
    <property type="entry name" value="GidA associated domain, C-terminal subdomain"/>
    <property type="match status" value="1"/>
</dbReference>
<dbReference type="NCBIfam" id="TIGR00136">
    <property type="entry name" value="mnmG_gidA"/>
    <property type="match status" value="1"/>
</dbReference>
<dbReference type="PANTHER" id="PTHR11806">
    <property type="entry name" value="GLUCOSE INHIBITED DIVISION PROTEIN A"/>
    <property type="match status" value="1"/>
</dbReference>
<name>A0A7W8HZB0_9CAUL</name>
<keyword evidence="11" id="KW-0963">Cytoplasm</keyword>
<proteinExistence type="inferred from homology"/>
<dbReference type="SUPFAM" id="SSF51905">
    <property type="entry name" value="FAD/NAD(P)-binding domain"/>
    <property type="match status" value="1"/>
</dbReference>
<protein>
    <recommendedName>
        <fullName evidence="4 11">tRNA uridine 5-carboxymethylaminomethyl modification enzyme MnmG</fullName>
    </recommendedName>
    <alternativeName>
        <fullName evidence="10 11">Glucose-inhibited division protein A</fullName>
    </alternativeName>
</protein>
<evidence type="ECO:0000256" key="9">
    <source>
        <dbReference type="ARBA" id="ARBA00025948"/>
    </source>
</evidence>
<comment type="caution">
    <text evidence="11">Lacks conserved residue(s) required for the propagation of feature annotation.</text>
</comment>
<sequence length="618" mass="65484">MKRFDVIVIGGGHAGCEAAAASARAGAATALLTQKLETVGEMSCNPAIGGLGKGHLVREIDAMDGLMGRLGDVSGIQFRLLNRSKGAAVQGPRSQIDRRLYREAMQAELAATPNLTLIAGTAEGLILDEGRVVGVVTGEGAGFRAGAVVLTTGTFLNGVIHKGDQRIPAGRHGEAPSTGLAADLCGADLVMGRLKTGTPARLDGRTIAWDRLEMQAADDEPVPFSFLTDRIDVPQIACGVTHTTAETHQIIADNLGDSAVYGGHLSGRGPRYCPSIEDKVVRFADKPSHQIFLEPEGLDDPTVYPNGISTSVSDATQAAFLRTIPGLEAVEVFRFGYAIEYDFVDPRELTPALEVKKRPGLYLAGQINGTTGYEEAGAQGLIAGLNAARAAAGADPIILGRDQAYIGVMIDDLVTRGVTEPYRMFTSRAEYRLTLRADNADQRLTPLAIEAGIVSEARRTVFGAKAAQLAEAAALVRGATYTPREAGALGIAVNADGQRRSIRDLLAFPGVDLRIFESAHPEIAAWPRQVREQIEIDAGYAGYLDRQASDAEALRREEALAIPVDLDYATIGSLSNEVREKLALIKPRTLGQAGRIEGMTPGALTALLSHVKRARVAA</sequence>
<dbReference type="HAMAP" id="MF_00129">
    <property type="entry name" value="MnmG_GidA"/>
    <property type="match status" value="1"/>
</dbReference>
<comment type="function">
    <text evidence="2 11">NAD-binding protein involved in the addition of a carboxymethylaminomethyl (cmnm) group at the wobble position (U34) of certain tRNAs, forming tRNA-cmnm(5)s(2)U34.</text>
</comment>
<dbReference type="FunFam" id="3.50.50.60:FF:000002">
    <property type="entry name" value="tRNA uridine 5-carboxymethylaminomethyl modification enzyme MnmG"/>
    <property type="match status" value="1"/>
</dbReference>
<feature type="binding site" evidence="11">
    <location>
        <begin position="10"/>
        <end position="15"/>
    </location>
    <ligand>
        <name>FAD</name>
        <dbReference type="ChEBI" id="CHEBI:57692"/>
    </ligand>
</feature>
<dbReference type="EMBL" id="JACHFZ010000002">
    <property type="protein sequence ID" value="MBB5291692.1"/>
    <property type="molecule type" value="Genomic_DNA"/>
</dbReference>
<dbReference type="InterPro" id="IPR020595">
    <property type="entry name" value="MnmG-rel_CS"/>
</dbReference>
<evidence type="ECO:0000256" key="5">
    <source>
        <dbReference type="ARBA" id="ARBA00022630"/>
    </source>
</evidence>
<reference evidence="13 14" key="1">
    <citation type="submission" date="2020-08" db="EMBL/GenBank/DDBJ databases">
        <title>Genomic Encyclopedia of Type Strains, Phase IV (KMG-IV): sequencing the most valuable type-strain genomes for metagenomic binning, comparative biology and taxonomic classification.</title>
        <authorList>
            <person name="Goeker M."/>
        </authorList>
    </citation>
    <scope>NUCLEOTIDE SEQUENCE [LARGE SCALE GENOMIC DNA]</scope>
    <source>
        <strain evidence="13 14">DSM 25335</strain>
    </source>
</reference>
<dbReference type="InterPro" id="IPR036188">
    <property type="entry name" value="FAD/NAD-bd_sf"/>
</dbReference>
<feature type="domain" description="tRNA uridine 5-carboxymethylaminomethyl modification enzyme C-terminal subdomain" evidence="12">
    <location>
        <begin position="538"/>
        <end position="609"/>
    </location>
</feature>
<dbReference type="PROSITE" id="PS01281">
    <property type="entry name" value="GIDA_2"/>
    <property type="match status" value="1"/>
</dbReference>
<dbReference type="Pfam" id="PF13932">
    <property type="entry name" value="SAM_GIDA_C"/>
    <property type="match status" value="1"/>
</dbReference>
<evidence type="ECO:0000313" key="14">
    <source>
        <dbReference type="Proteomes" id="UP000566663"/>
    </source>
</evidence>
<dbReference type="GO" id="GO:0050660">
    <property type="term" value="F:flavin adenine dinucleotide binding"/>
    <property type="evidence" value="ECO:0007669"/>
    <property type="project" value="UniProtKB-UniRule"/>
</dbReference>
<accession>A0A7W8HZB0</accession>
<organism evidence="13 14">
    <name type="scientific">Brevundimonas basaltis</name>
    <dbReference type="NCBI Taxonomy" id="472166"/>
    <lineage>
        <taxon>Bacteria</taxon>
        <taxon>Pseudomonadati</taxon>
        <taxon>Pseudomonadota</taxon>
        <taxon>Alphaproteobacteria</taxon>
        <taxon>Caulobacterales</taxon>
        <taxon>Caulobacteraceae</taxon>
        <taxon>Brevundimonas</taxon>
    </lineage>
</organism>
<evidence type="ECO:0000313" key="13">
    <source>
        <dbReference type="EMBL" id="MBB5291692.1"/>
    </source>
</evidence>
<dbReference type="InterPro" id="IPR049312">
    <property type="entry name" value="GIDA_C_N"/>
</dbReference>
<evidence type="ECO:0000256" key="4">
    <source>
        <dbReference type="ARBA" id="ARBA00020461"/>
    </source>
</evidence>
<comment type="similarity">
    <text evidence="3 11">Belongs to the MnmG family.</text>
</comment>
<evidence type="ECO:0000256" key="3">
    <source>
        <dbReference type="ARBA" id="ARBA00007653"/>
    </source>
</evidence>
<dbReference type="InterPro" id="IPR047001">
    <property type="entry name" value="MnmG_C_subdom"/>
</dbReference>
<evidence type="ECO:0000256" key="10">
    <source>
        <dbReference type="ARBA" id="ARBA00031800"/>
    </source>
</evidence>
<keyword evidence="5 11" id="KW-0285">Flavoprotein</keyword>
<dbReference type="GO" id="GO:0030488">
    <property type="term" value="P:tRNA methylation"/>
    <property type="evidence" value="ECO:0007669"/>
    <property type="project" value="TreeGrafter"/>
</dbReference>
<dbReference type="GO" id="GO:0005829">
    <property type="term" value="C:cytosol"/>
    <property type="evidence" value="ECO:0007669"/>
    <property type="project" value="TreeGrafter"/>
</dbReference>
<evidence type="ECO:0000259" key="12">
    <source>
        <dbReference type="SMART" id="SM01228"/>
    </source>
</evidence>
<feature type="binding site" evidence="11">
    <location>
        <begin position="269"/>
        <end position="283"/>
    </location>
    <ligand>
        <name>NAD(+)</name>
        <dbReference type="ChEBI" id="CHEBI:57540"/>
    </ligand>
</feature>
<evidence type="ECO:0000256" key="2">
    <source>
        <dbReference type="ARBA" id="ARBA00003717"/>
    </source>
</evidence>
<dbReference type="InterPro" id="IPR044920">
    <property type="entry name" value="MnmG_C_subdom_sf"/>
</dbReference>